<reference evidence="10 11" key="1">
    <citation type="submission" date="2019-04" db="EMBL/GenBank/DDBJ databases">
        <title>Bacillus caeni sp. nov., a bacterium isolated from mangrove sediment.</title>
        <authorList>
            <person name="Huang H."/>
            <person name="Mo K."/>
            <person name="Hu Y."/>
        </authorList>
    </citation>
    <scope>NUCLEOTIDE SEQUENCE [LARGE SCALE GENOMIC DNA]</scope>
    <source>
        <strain evidence="10 11">HB172195</strain>
    </source>
</reference>
<evidence type="ECO:0000256" key="4">
    <source>
        <dbReference type="ARBA" id="ARBA00022475"/>
    </source>
</evidence>
<dbReference type="SUPFAM" id="SSF103473">
    <property type="entry name" value="MFS general substrate transporter"/>
    <property type="match status" value="1"/>
</dbReference>
<dbReference type="PROSITE" id="PS00216">
    <property type="entry name" value="SUGAR_TRANSPORT_1"/>
    <property type="match status" value="1"/>
</dbReference>
<dbReference type="InterPro" id="IPR050189">
    <property type="entry name" value="MFS_Efflux_Transporters"/>
</dbReference>
<feature type="transmembrane region" description="Helical" evidence="8">
    <location>
        <begin position="241"/>
        <end position="263"/>
    </location>
</feature>
<feature type="transmembrane region" description="Helical" evidence="8">
    <location>
        <begin position="306"/>
        <end position="325"/>
    </location>
</feature>
<keyword evidence="6 8" id="KW-1133">Transmembrane helix</keyword>
<feature type="transmembrane region" description="Helical" evidence="8">
    <location>
        <begin position="125"/>
        <end position="151"/>
    </location>
</feature>
<feature type="transmembrane region" description="Helical" evidence="8">
    <location>
        <begin position="67"/>
        <end position="87"/>
    </location>
</feature>
<keyword evidence="4" id="KW-1003">Cell membrane</keyword>
<dbReference type="Pfam" id="PF07690">
    <property type="entry name" value="MFS_1"/>
    <property type="match status" value="1"/>
</dbReference>
<evidence type="ECO:0000256" key="2">
    <source>
        <dbReference type="ARBA" id="ARBA00007520"/>
    </source>
</evidence>
<dbReference type="PANTHER" id="PTHR43124">
    <property type="entry name" value="PURINE EFFLUX PUMP PBUE"/>
    <property type="match status" value="1"/>
</dbReference>
<dbReference type="EMBL" id="SWLG01000008">
    <property type="protein sequence ID" value="TLS36980.1"/>
    <property type="molecule type" value="Genomic_DNA"/>
</dbReference>
<keyword evidence="5 8" id="KW-0812">Transmembrane</keyword>
<dbReference type="InterPro" id="IPR001958">
    <property type="entry name" value="Tet-R_TetA/multi-R_MdtG-like"/>
</dbReference>
<dbReference type="PANTHER" id="PTHR43124:SF3">
    <property type="entry name" value="CHLORAMPHENICOL EFFLUX PUMP RV0191"/>
    <property type="match status" value="1"/>
</dbReference>
<dbReference type="GO" id="GO:0005886">
    <property type="term" value="C:plasma membrane"/>
    <property type="evidence" value="ECO:0007669"/>
    <property type="project" value="UniProtKB-SubCell"/>
</dbReference>
<evidence type="ECO:0000256" key="5">
    <source>
        <dbReference type="ARBA" id="ARBA00022692"/>
    </source>
</evidence>
<feature type="transmembrane region" description="Helical" evidence="8">
    <location>
        <begin position="275"/>
        <end position="294"/>
    </location>
</feature>
<dbReference type="CDD" id="cd17474">
    <property type="entry name" value="MFS_YfmO_like"/>
    <property type="match status" value="1"/>
</dbReference>
<dbReference type="OrthoDB" id="2986280at2"/>
<evidence type="ECO:0000313" key="10">
    <source>
        <dbReference type="EMBL" id="TLS36980.1"/>
    </source>
</evidence>
<keyword evidence="7 8" id="KW-0472">Membrane</keyword>
<keyword evidence="3" id="KW-0813">Transport</keyword>
<comment type="similarity">
    <text evidence="2">Belongs to the major facilitator superfamily. TCR/Tet family.</text>
</comment>
<comment type="caution">
    <text evidence="10">The sequence shown here is derived from an EMBL/GenBank/DDBJ whole genome shotgun (WGS) entry which is preliminary data.</text>
</comment>
<dbReference type="Proteomes" id="UP000308230">
    <property type="component" value="Unassembled WGS sequence"/>
</dbReference>
<feature type="transmembrane region" description="Helical" evidence="8">
    <location>
        <begin position="34"/>
        <end position="55"/>
    </location>
</feature>
<dbReference type="InterPro" id="IPR020846">
    <property type="entry name" value="MFS_dom"/>
</dbReference>
<evidence type="ECO:0000313" key="11">
    <source>
        <dbReference type="Proteomes" id="UP000308230"/>
    </source>
</evidence>
<dbReference type="Gene3D" id="1.20.1250.20">
    <property type="entry name" value="MFS general substrate transporter like domains"/>
    <property type="match status" value="1"/>
</dbReference>
<name>A0A5R9F3L4_9BACL</name>
<feature type="domain" description="Major facilitator superfamily (MFS) profile" evidence="9">
    <location>
        <begin position="33"/>
        <end position="421"/>
    </location>
</feature>
<proteinExistence type="inferred from homology"/>
<feature type="transmembrane region" description="Helical" evidence="8">
    <location>
        <begin position="172"/>
        <end position="192"/>
    </location>
</feature>
<evidence type="ECO:0000256" key="3">
    <source>
        <dbReference type="ARBA" id="ARBA00022448"/>
    </source>
</evidence>
<evidence type="ECO:0000256" key="7">
    <source>
        <dbReference type="ARBA" id="ARBA00023136"/>
    </source>
</evidence>
<feature type="transmembrane region" description="Helical" evidence="8">
    <location>
        <begin position="397"/>
        <end position="417"/>
    </location>
</feature>
<dbReference type="InterPro" id="IPR011701">
    <property type="entry name" value="MFS"/>
</dbReference>
<evidence type="ECO:0000259" key="9">
    <source>
        <dbReference type="PROSITE" id="PS50850"/>
    </source>
</evidence>
<dbReference type="InterPro" id="IPR005829">
    <property type="entry name" value="Sugar_transporter_CS"/>
</dbReference>
<dbReference type="GO" id="GO:0022857">
    <property type="term" value="F:transmembrane transporter activity"/>
    <property type="evidence" value="ECO:0007669"/>
    <property type="project" value="InterPro"/>
</dbReference>
<evidence type="ECO:0000256" key="6">
    <source>
        <dbReference type="ARBA" id="ARBA00022989"/>
    </source>
</evidence>
<gene>
    <name evidence="10" type="ORF">FCL54_13590</name>
</gene>
<comment type="subcellular location">
    <subcellularLocation>
        <location evidence="1">Cell membrane</location>
        <topology evidence="1">Multi-pass membrane protein</topology>
    </subcellularLocation>
</comment>
<accession>A0A5R9F3L4</accession>
<evidence type="ECO:0000256" key="1">
    <source>
        <dbReference type="ARBA" id="ARBA00004651"/>
    </source>
</evidence>
<dbReference type="PROSITE" id="PS50850">
    <property type="entry name" value="MFS"/>
    <property type="match status" value="1"/>
</dbReference>
<feature type="transmembrane region" description="Helical" evidence="8">
    <location>
        <begin position="198"/>
        <end position="216"/>
    </location>
</feature>
<protein>
    <submittedName>
        <fullName evidence="10">MFS transporter</fullName>
    </submittedName>
</protein>
<dbReference type="PRINTS" id="PR01035">
    <property type="entry name" value="TCRTETA"/>
</dbReference>
<dbReference type="AlphaFoldDB" id="A0A5R9F3L4"/>
<evidence type="ECO:0000256" key="8">
    <source>
        <dbReference type="SAM" id="Phobius"/>
    </source>
</evidence>
<feature type="transmembrane region" description="Helical" evidence="8">
    <location>
        <begin position="331"/>
        <end position="352"/>
    </location>
</feature>
<sequence length="446" mass="48627">MPLYNRNKLNQHNNIVIIQIAVWRDNTLKKKWDLFALASIPLVMTLGNSMLIPVLPTMEKEIGITPFQSSMIITVYSIVAILLIPFAGYISDRIGRKKVIIPSLIITGLGGALSAFAAWKLNNPYTVILIGRFLQGIGAAGAFPVVLPTVGDLFKKDEEISKGLGIIETSNTFGKVLSPILGAILAAIIWFIPFVSIPIFSLVSVLLMLFLVKPPVNDEEKVTFKKFAYSIKGIFSKNWRWLSSVFLIGCFNMFILFGFLFHLSSILESKFGINGISKGGILAIPLFVLCLASYYTGKKIGKNKNIMKWTIFIGNLTCGVTLLLIKPGASLLMIITLLSFGSAGIGVSLPCLDALITEGIDKQERGTITSIYSSMRFIGVAAGPPVVATLMGFSFNLVYLCLAVFSVLGSLLTFFAIKPDPSPEKRGLADKLDKLDVPNTLFASKK</sequence>
<feature type="transmembrane region" description="Helical" evidence="8">
    <location>
        <begin position="99"/>
        <end position="119"/>
    </location>
</feature>
<organism evidence="10 11">
    <name type="scientific">Exobacillus caeni</name>
    <dbReference type="NCBI Taxonomy" id="2574798"/>
    <lineage>
        <taxon>Bacteria</taxon>
        <taxon>Bacillati</taxon>
        <taxon>Bacillota</taxon>
        <taxon>Bacilli</taxon>
        <taxon>Bacillales</taxon>
        <taxon>Guptibacillaceae</taxon>
        <taxon>Exobacillus</taxon>
    </lineage>
</organism>
<dbReference type="InterPro" id="IPR036259">
    <property type="entry name" value="MFS_trans_sf"/>
</dbReference>
<keyword evidence="11" id="KW-1185">Reference proteome</keyword>